<feature type="domain" description="N-acetyltransferase" evidence="1">
    <location>
        <begin position="4"/>
        <end position="158"/>
    </location>
</feature>
<dbReference type="AlphaFoldDB" id="A0A3S1DKZ2"/>
<dbReference type="OrthoDB" id="65897at2"/>
<dbReference type="Pfam" id="PF00583">
    <property type="entry name" value="Acetyltransf_1"/>
    <property type="match status" value="1"/>
</dbReference>
<dbReference type="Proteomes" id="UP000279446">
    <property type="component" value="Unassembled WGS sequence"/>
</dbReference>
<dbReference type="PANTHER" id="PTHR43259:SF1">
    <property type="entry name" value="N-ACETYLTRANSFERASE DOMAIN-CONTAINING PROTEIN"/>
    <property type="match status" value="1"/>
</dbReference>
<dbReference type="EMBL" id="RZNY01000027">
    <property type="protein sequence ID" value="RUT41773.1"/>
    <property type="molecule type" value="Genomic_DNA"/>
</dbReference>
<reference evidence="2 3" key="1">
    <citation type="submission" date="2018-12" db="EMBL/GenBank/DDBJ databases">
        <authorList>
            <person name="Sun L."/>
            <person name="Chen Z."/>
        </authorList>
    </citation>
    <scope>NUCLEOTIDE SEQUENCE [LARGE SCALE GENOMIC DNA]</scope>
    <source>
        <strain evidence="2 3">DSM 15890</strain>
    </source>
</reference>
<keyword evidence="3" id="KW-1185">Reference proteome</keyword>
<dbReference type="Gene3D" id="3.40.630.30">
    <property type="match status" value="1"/>
</dbReference>
<dbReference type="GO" id="GO:0016747">
    <property type="term" value="F:acyltransferase activity, transferring groups other than amino-acyl groups"/>
    <property type="evidence" value="ECO:0007669"/>
    <property type="project" value="InterPro"/>
</dbReference>
<dbReference type="PROSITE" id="PS51186">
    <property type="entry name" value="GNAT"/>
    <property type="match status" value="1"/>
</dbReference>
<evidence type="ECO:0000259" key="1">
    <source>
        <dbReference type="PROSITE" id="PS51186"/>
    </source>
</evidence>
<organism evidence="2 3">
    <name type="scientific">Paenibacillus anaericanus</name>
    <dbReference type="NCBI Taxonomy" id="170367"/>
    <lineage>
        <taxon>Bacteria</taxon>
        <taxon>Bacillati</taxon>
        <taxon>Bacillota</taxon>
        <taxon>Bacilli</taxon>
        <taxon>Bacillales</taxon>
        <taxon>Paenibacillaceae</taxon>
        <taxon>Paenibacillus</taxon>
    </lineage>
</organism>
<gene>
    <name evidence="2" type="ORF">EJP82_22745</name>
</gene>
<dbReference type="SUPFAM" id="SSF55729">
    <property type="entry name" value="Acyl-CoA N-acyltransferases (Nat)"/>
    <property type="match status" value="1"/>
</dbReference>
<dbReference type="RefSeq" id="WP_127194357.1">
    <property type="nucleotide sequence ID" value="NZ_RZNY01000027.1"/>
</dbReference>
<dbReference type="InterPro" id="IPR000182">
    <property type="entry name" value="GNAT_dom"/>
</dbReference>
<comment type="caution">
    <text evidence="2">The sequence shown here is derived from an EMBL/GenBank/DDBJ whole genome shotgun (WGS) entry which is preliminary data.</text>
</comment>
<proteinExistence type="predicted"/>
<evidence type="ECO:0000313" key="2">
    <source>
        <dbReference type="EMBL" id="RUT41773.1"/>
    </source>
</evidence>
<sequence length="158" mass="18035">MAKVQLKEMSAGEYEVFLNRSAKDYANDKVEAGTWSEDEAMARSLESFQKYLPEGKDTKDAFLYTVVDQEIGNEVGYVWFNIAEEPTGRTTFIYDILIYEEYQGKGYGKATMSAVDEAAREQGAYKISLHVFGHNQRAFQLYQKVGYEVTDISMTKKL</sequence>
<protein>
    <submittedName>
        <fullName evidence="2">GNAT family N-acetyltransferase</fullName>
    </submittedName>
</protein>
<evidence type="ECO:0000313" key="3">
    <source>
        <dbReference type="Proteomes" id="UP000279446"/>
    </source>
</evidence>
<dbReference type="PANTHER" id="PTHR43259">
    <property type="entry name" value="SPT10P"/>
    <property type="match status" value="1"/>
</dbReference>
<accession>A0A3S1DKZ2</accession>
<dbReference type="InterPro" id="IPR052829">
    <property type="entry name" value="N-acetyltransferase_domain"/>
</dbReference>
<dbReference type="InterPro" id="IPR016181">
    <property type="entry name" value="Acyl_CoA_acyltransferase"/>
</dbReference>
<name>A0A3S1DKZ2_9BACL</name>
<dbReference type="CDD" id="cd04301">
    <property type="entry name" value="NAT_SF"/>
    <property type="match status" value="1"/>
</dbReference>
<keyword evidence="2" id="KW-0808">Transferase</keyword>